<dbReference type="Pfam" id="PF13279">
    <property type="entry name" value="4HBT_2"/>
    <property type="match status" value="1"/>
</dbReference>
<sequence>MSDVLQQFLDEYPVVVEMPVQWGEMDALQHVNNVTYFRYFESARIAYMMKTSLIGGARGTLGPILADTECRYKRPVTFPDRIKVGCRIAEFQEFGFLQQYAVYSTAQDAVTTHGSARIVLLDVTTGKKAALTEELKAELESVNGAQV</sequence>
<reference evidence="1" key="1">
    <citation type="submission" date="2022-07" db="EMBL/GenBank/DDBJ databases">
        <title>Complete genome sequence of Salinispirillum sp. LH10-3-1 capable of multiple carbohydrate inversion isolated from a soda lake.</title>
        <authorList>
            <person name="Liu J."/>
            <person name="Zhai Y."/>
            <person name="Zhang H."/>
            <person name="Yang H."/>
            <person name="Qu J."/>
            <person name="Li J."/>
        </authorList>
    </citation>
    <scope>NUCLEOTIDE SEQUENCE</scope>
    <source>
        <strain evidence="1">LH 10-3-1</strain>
    </source>
</reference>
<proteinExistence type="predicted"/>
<organism evidence="1">
    <name type="scientific">Salinispirillum sp. LH 10-3-1</name>
    <dbReference type="NCBI Taxonomy" id="2952525"/>
    <lineage>
        <taxon>Bacteria</taxon>
        <taxon>Pseudomonadati</taxon>
        <taxon>Pseudomonadota</taxon>
        <taxon>Gammaproteobacteria</taxon>
        <taxon>Oceanospirillales</taxon>
        <taxon>Saccharospirillaceae</taxon>
        <taxon>Salinispirillum</taxon>
    </lineage>
</organism>
<dbReference type="SUPFAM" id="SSF54637">
    <property type="entry name" value="Thioesterase/thiol ester dehydrase-isomerase"/>
    <property type="match status" value="1"/>
</dbReference>
<protein>
    <submittedName>
        <fullName evidence="1">Acyl-CoA thioesterase</fullName>
    </submittedName>
</protein>
<dbReference type="PANTHER" id="PTHR31793:SF40">
    <property type="entry name" value="ACYL-COA THIOESTER HYDROLASE, YBGC_YBAW FAMILY"/>
    <property type="match status" value="1"/>
</dbReference>
<dbReference type="InterPro" id="IPR050563">
    <property type="entry name" value="4-hydroxybenzoyl-CoA_TE"/>
</dbReference>
<name>A0AB38YJJ9_9GAMM</name>
<gene>
    <name evidence="1" type="ORF">NFC81_05725</name>
</gene>
<dbReference type="RefSeq" id="WP_304996569.1">
    <property type="nucleotide sequence ID" value="NZ_CP101717.1"/>
</dbReference>
<dbReference type="Gene3D" id="3.10.129.10">
    <property type="entry name" value="Hotdog Thioesterase"/>
    <property type="match status" value="1"/>
</dbReference>
<dbReference type="GO" id="GO:0047617">
    <property type="term" value="F:fatty acyl-CoA hydrolase activity"/>
    <property type="evidence" value="ECO:0007669"/>
    <property type="project" value="TreeGrafter"/>
</dbReference>
<dbReference type="AlphaFoldDB" id="A0AB38YJJ9"/>
<dbReference type="InterPro" id="IPR029069">
    <property type="entry name" value="HotDog_dom_sf"/>
</dbReference>
<dbReference type="EMBL" id="CP101717">
    <property type="protein sequence ID" value="WLD59278.1"/>
    <property type="molecule type" value="Genomic_DNA"/>
</dbReference>
<dbReference type="CDD" id="cd00586">
    <property type="entry name" value="4HBT"/>
    <property type="match status" value="1"/>
</dbReference>
<evidence type="ECO:0000313" key="1">
    <source>
        <dbReference type="EMBL" id="WLD59278.1"/>
    </source>
</evidence>
<accession>A0AB38YJJ9</accession>
<dbReference type="PANTHER" id="PTHR31793">
    <property type="entry name" value="4-HYDROXYBENZOYL-COA THIOESTERASE FAMILY MEMBER"/>
    <property type="match status" value="1"/>
</dbReference>